<dbReference type="Proteomes" id="UP000250321">
    <property type="component" value="Unassembled WGS sequence"/>
</dbReference>
<comment type="caution">
    <text evidence="2">The sequence shown here is derived from an EMBL/GenBank/DDBJ whole genome shotgun (WGS) entry which is preliminary data.</text>
</comment>
<proteinExistence type="predicted"/>
<reference evidence="2 3" key="1">
    <citation type="submission" date="2018-02" db="EMBL/GenBank/DDBJ databases">
        <title>Draft genome of wild Prunus yedoensis var. nudiflora.</title>
        <authorList>
            <person name="Baek S."/>
            <person name="Kim J.-H."/>
            <person name="Choi K."/>
            <person name="Kim G.-B."/>
            <person name="Cho A."/>
            <person name="Jang H."/>
            <person name="Shin C.-H."/>
            <person name="Yu H.-J."/>
            <person name="Mun J.-H."/>
        </authorList>
    </citation>
    <scope>NUCLEOTIDE SEQUENCE [LARGE SCALE GENOMIC DNA]</scope>
    <source>
        <strain evidence="3">cv. Jeju island</strain>
        <tissue evidence="2">Leaf</tissue>
    </source>
</reference>
<sequence>MTKVAVATRVDAERQVMEAVMGKKKAREALERFTSVVNKEKEKDSKSGGIVSAPESLNTKPKLEGPGPIQVAPKISEPEGSNGLKTSHADPMEEH</sequence>
<organism evidence="2 3">
    <name type="scientific">Prunus yedoensis var. nudiflora</name>
    <dbReference type="NCBI Taxonomy" id="2094558"/>
    <lineage>
        <taxon>Eukaryota</taxon>
        <taxon>Viridiplantae</taxon>
        <taxon>Streptophyta</taxon>
        <taxon>Embryophyta</taxon>
        <taxon>Tracheophyta</taxon>
        <taxon>Spermatophyta</taxon>
        <taxon>Magnoliopsida</taxon>
        <taxon>eudicotyledons</taxon>
        <taxon>Gunneridae</taxon>
        <taxon>Pentapetalae</taxon>
        <taxon>rosids</taxon>
        <taxon>fabids</taxon>
        <taxon>Rosales</taxon>
        <taxon>Rosaceae</taxon>
        <taxon>Amygdaloideae</taxon>
        <taxon>Amygdaleae</taxon>
        <taxon>Prunus</taxon>
    </lineage>
</organism>
<gene>
    <name evidence="2" type="ORF">Pyn_00346</name>
</gene>
<feature type="region of interest" description="Disordered" evidence="1">
    <location>
        <begin position="38"/>
        <end position="95"/>
    </location>
</feature>
<dbReference type="EMBL" id="PJQY01001962">
    <property type="protein sequence ID" value="PQP97823.1"/>
    <property type="molecule type" value="Genomic_DNA"/>
</dbReference>
<name>A0A314Y1W7_PRUYE</name>
<evidence type="ECO:0000256" key="1">
    <source>
        <dbReference type="SAM" id="MobiDB-lite"/>
    </source>
</evidence>
<evidence type="ECO:0000313" key="2">
    <source>
        <dbReference type="EMBL" id="PQP97823.1"/>
    </source>
</evidence>
<accession>A0A314Y1W7</accession>
<protein>
    <submittedName>
        <fullName evidence="2">Uncharacterized protein</fullName>
    </submittedName>
</protein>
<dbReference type="AlphaFoldDB" id="A0A314Y1W7"/>
<evidence type="ECO:0000313" key="3">
    <source>
        <dbReference type="Proteomes" id="UP000250321"/>
    </source>
</evidence>
<keyword evidence="3" id="KW-1185">Reference proteome</keyword>